<evidence type="ECO:0008006" key="4">
    <source>
        <dbReference type="Google" id="ProtNLM"/>
    </source>
</evidence>
<dbReference type="AlphaFoldDB" id="A0A2N5TJN9"/>
<dbReference type="Proteomes" id="UP000235392">
    <property type="component" value="Unassembled WGS sequence"/>
</dbReference>
<proteinExistence type="predicted"/>
<sequence length="1007" mass="107984">MFRSNEFDTRLNPCLDQLNTLPQVGVVQRGERSSPSNRGERSSPLNSNVSSNVPLVSSNKESSASSNENLGVRSDVDSISTQTTHIPIIASKLSTNSKQTQMNTASKENKHEKEASSMSLVGSTEFSCPDGNELSSALVLYNPQHIKSTPASTKEPPPSSDSPPPLRTTTSELLSSPVNSTKKTSSSNPIAEPERVSYATGKSTHLLKSNVELLHQLITFPEPCGQIAVRPILASKSHPSDAPGNILPPVSDKLISVSEDAPGNILHLVSDKLSVSEDSPSNISPPVPDKALVQNPSSPASPAHTQFSESTLEYLAQTSNRDSADFAPRSLSESPDPALPSELPDESFEVTDQQVEAPLPSSDSEHPVNQPIPVSTPVPQPSESNIASSNPSIEPTPQSYHSASSPSVLLSNRDSTLLTPTPQLLPDDNNPKTLPHICPKNPLIRMIDANVPPIADMASTSICNRPKKRLVIKESDDDSTPSNVFPVALASTAAAIPPPAAVGTPTTNPAPTAAISGTMNPPRSPVVSTSESTGATRPHNVNDEMVDETHHGSGVCGWPDPDGKITAAQIRPILKENGIHYKMADPKAVLLAKYKLLFSDRQGNTPRYEFRQRDLAEVTSSTTIANPQSVEVPSAADLRVSAGEPGPLIISHSTNDVQPNLPRPGSEPNPNTTNIPNLIDMETSSAMSVHPLSPRIARPTETLRSASVISARQPEPTVPGSHRPEPAVPVSFRPDPALPGFRRPEPAVPVSNWASDVFVANMDRDPFANSPSVEVLISSINTLAQAIVQIGTASLNAVNVIAEGFASLNSMINSGQFNMPTPSSTTPAARAGSGRSRSQPFSDNMEVDTPTTSRRPEKPNTEIQAYVRQHCATLFGRCARDDDFPAPATAEERQSGKPVPLGICCENFLARVHVQSHLMRIYRENQKLSPAAKAARQKKKRKNTRLATLKNWRLEEVVRHPSLVGLIPVIENCCSDDETDKEADRSPVRPDYQCALLSINCLGETSR</sequence>
<accession>A0A2N5TJN9</accession>
<feature type="compositionally biased region" description="Polar residues" evidence="1">
    <location>
        <begin position="817"/>
        <end position="827"/>
    </location>
</feature>
<feature type="region of interest" description="Disordered" evidence="1">
    <location>
        <begin position="515"/>
        <end position="541"/>
    </location>
</feature>
<feature type="region of interest" description="Disordered" evidence="1">
    <location>
        <begin position="90"/>
        <end position="127"/>
    </location>
</feature>
<evidence type="ECO:0000313" key="3">
    <source>
        <dbReference type="Proteomes" id="UP000235392"/>
    </source>
</evidence>
<feature type="region of interest" description="Disordered" evidence="1">
    <location>
        <begin position="322"/>
        <end position="433"/>
    </location>
</feature>
<feature type="compositionally biased region" description="Polar residues" evidence="1">
    <location>
        <begin position="381"/>
        <end position="415"/>
    </location>
</feature>
<feature type="compositionally biased region" description="Low complexity" evidence="1">
    <location>
        <begin position="42"/>
        <end position="69"/>
    </location>
</feature>
<feature type="compositionally biased region" description="Low complexity" evidence="1">
    <location>
        <begin position="416"/>
        <end position="426"/>
    </location>
</feature>
<protein>
    <recommendedName>
        <fullName evidence="4">HeH/LEM domain-containing protein</fullName>
    </recommendedName>
</protein>
<feature type="compositionally biased region" description="Polar residues" evidence="1">
    <location>
        <begin position="92"/>
        <end position="106"/>
    </location>
</feature>
<feature type="region of interest" description="Disordered" evidence="1">
    <location>
        <begin position="710"/>
        <end position="729"/>
    </location>
</feature>
<name>A0A2N5TJN9_9BASI</name>
<feature type="compositionally biased region" description="Pro residues" evidence="1">
    <location>
        <begin position="155"/>
        <end position="166"/>
    </location>
</feature>
<feature type="region of interest" description="Disordered" evidence="1">
    <location>
        <begin position="275"/>
        <end position="307"/>
    </location>
</feature>
<feature type="region of interest" description="Disordered" evidence="1">
    <location>
        <begin position="817"/>
        <end position="862"/>
    </location>
</feature>
<feature type="region of interest" description="Disordered" evidence="1">
    <location>
        <begin position="653"/>
        <end position="672"/>
    </location>
</feature>
<feature type="region of interest" description="Disordered" evidence="1">
    <location>
        <begin position="147"/>
        <end position="194"/>
    </location>
</feature>
<comment type="caution">
    <text evidence="2">The sequence shown here is derived from an EMBL/GenBank/DDBJ whole genome shotgun (WGS) entry which is preliminary data.</text>
</comment>
<feature type="compositionally biased region" description="Polar residues" evidence="1">
    <location>
        <begin position="294"/>
        <end position="307"/>
    </location>
</feature>
<reference evidence="2 3" key="1">
    <citation type="submission" date="2017-11" db="EMBL/GenBank/DDBJ databases">
        <title>De novo assembly and phasing of dikaryotic genomes from two isolates of Puccinia coronata f. sp. avenae, the causal agent of oat crown rust.</title>
        <authorList>
            <person name="Miller M.E."/>
            <person name="Zhang Y."/>
            <person name="Omidvar V."/>
            <person name="Sperschneider J."/>
            <person name="Schwessinger B."/>
            <person name="Raley C."/>
            <person name="Palmer J.M."/>
            <person name="Garnica D."/>
            <person name="Upadhyaya N."/>
            <person name="Rathjen J."/>
            <person name="Taylor J.M."/>
            <person name="Park R.F."/>
            <person name="Dodds P.N."/>
            <person name="Hirsch C.D."/>
            <person name="Kianian S.F."/>
            <person name="Figueroa M."/>
        </authorList>
    </citation>
    <scope>NUCLEOTIDE SEQUENCE [LARGE SCALE GENOMIC DNA]</scope>
    <source>
        <strain evidence="2">12SD80</strain>
    </source>
</reference>
<dbReference type="EMBL" id="PGCI01000513">
    <property type="protein sequence ID" value="PLW25715.1"/>
    <property type="molecule type" value="Genomic_DNA"/>
</dbReference>
<organism evidence="2 3">
    <name type="scientific">Puccinia coronata f. sp. avenae</name>
    <dbReference type="NCBI Taxonomy" id="200324"/>
    <lineage>
        <taxon>Eukaryota</taxon>
        <taxon>Fungi</taxon>
        <taxon>Dikarya</taxon>
        <taxon>Basidiomycota</taxon>
        <taxon>Pucciniomycotina</taxon>
        <taxon>Pucciniomycetes</taxon>
        <taxon>Pucciniales</taxon>
        <taxon>Pucciniaceae</taxon>
        <taxon>Puccinia</taxon>
    </lineage>
</organism>
<feature type="region of interest" description="Disordered" evidence="1">
    <location>
        <begin position="22"/>
        <end position="75"/>
    </location>
</feature>
<feature type="compositionally biased region" description="Polar residues" evidence="1">
    <location>
        <begin position="172"/>
        <end position="189"/>
    </location>
</feature>
<feature type="compositionally biased region" description="Polar residues" evidence="1">
    <location>
        <begin position="116"/>
        <end position="126"/>
    </location>
</feature>
<feature type="compositionally biased region" description="Polar residues" evidence="1">
    <location>
        <begin position="515"/>
        <end position="535"/>
    </location>
</feature>
<evidence type="ECO:0000313" key="2">
    <source>
        <dbReference type="EMBL" id="PLW25715.1"/>
    </source>
</evidence>
<gene>
    <name evidence="2" type="ORF">PCASD_26678</name>
</gene>
<evidence type="ECO:0000256" key="1">
    <source>
        <dbReference type="SAM" id="MobiDB-lite"/>
    </source>
</evidence>